<gene>
    <name evidence="10" type="ORF">A3A08_02510</name>
</gene>
<dbReference type="InterPro" id="IPR050297">
    <property type="entry name" value="LipidA_mod_glycosyltrf_83"/>
</dbReference>
<comment type="subcellular location">
    <subcellularLocation>
        <location evidence="1">Cell membrane</location>
        <topology evidence="1">Multi-pass membrane protein</topology>
    </subcellularLocation>
</comment>
<protein>
    <recommendedName>
        <fullName evidence="9">Glycosyltransferase RgtA/B/C/D-like domain-containing protein</fullName>
    </recommendedName>
</protein>
<feature type="transmembrane region" description="Helical" evidence="8">
    <location>
        <begin position="343"/>
        <end position="365"/>
    </location>
</feature>
<keyword evidence="6 8" id="KW-1133">Transmembrane helix</keyword>
<dbReference type="EMBL" id="MHMG01000032">
    <property type="protein sequence ID" value="OGZ22904.1"/>
    <property type="molecule type" value="Genomic_DNA"/>
</dbReference>
<proteinExistence type="predicted"/>
<evidence type="ECO:0000256" key="7">
    <source>
        <dbReference type="ARBA" id="ARBA00023136"/>
    </source>
</evidence>
<feature type="transmembrane region" description="Helical" evidence="8">
    <location>
        <begin position="113"/>
        <end position="132"/>
    </location>
</feature>
<feature type="domain" description="Glycosyltransferase RgtA/B/C/D-like" evidence="9">
    <location>
        <begin position="73"/>
        <end position="218"/>
    </location>
</feature>
<evidence type="ECO:0000256" key="3">
    <source>
        <dbReference type="ARBA" id="ARBA00022676"/>
    </source>
</evidence>
<evidence type="ECO:0000256" key="6">
    <source>
        <dbReference type="ARBA" id="ARBA00022989"/>
    </source>
</evidence>
<keyword evidence="7 8" id="KW-0472">Membrane</keyword>
<evidence type="ECO:0000256" key="1">
    <source>
        <dbReference type="ARBA" id="ARBA00004651"/>
    </source>
</evidence>
<evidence type="ECO:0000313" key="11">
    <source>
        <dbReference type="Proteomes" id="UP000176406"/>
    </source>
</evidence>
<organism evidence="10 11">
    <name type="scientific">Candidatus Nealsonbacteria bacterium RIFCSPLOWO2_01_FULL_41_9</name>
    <dbReference type="NCBI Taxonomy" id="1801671"/>
    <lineage>
        <taxon>Bacteria</taxon>
        <taxon>Candidatus Nealsoniibacteriota</taxon>
    </lineage>
</organism>
<dbReference type="PANTHER" id="PTHR33908">
    <property type="entry name" value="MANNOSYLTRANSFERASE YKCB-RELATED"/>
    <property type="match status" value="1"/>
</dbReference>
<evidence type="ECO:0000313" key="10">
    <source>
        <dbReference type="EMBL" id="OGZ22904.1"/>
    </source>
</evidence>
<dbReference type="Pfam" id="PF13231">
    <property type="entry name" value="PMT_2"/>
    <property type="match status" value="1"/>
</dbReference>
<feature type="transmembrane region" description="Helical" evidence="8">
    <location>
        <begin position="377"/>
        <end position="398"/>
    </location>
</feature>
<feature type="transmembrane region" description="Helical" evidence="8">
    <location>
        <begin position="316"/>
        <end position="337"/>
    </location>
</feature>
<reference evidence="10 11" key="1">
    <citation type="journal article" date="2016" name="Nat. Commun.">
        <title>Thousands of microbial genomes shed light on interconnected biogeochemical processes in an aquifer system.</title>
        <authorList>
            <person name="Anantharaman K."/>
            <person name="Brown C.T."/>
            <person name="Hug L.A."/>
            <person name="Sharon I."/>
            <person name="Castelle C.J."/>
            <person name="Probst A.J."/>
            <person name="Thomas B.C."/>
            <person name="Singh A."/>
            <person name="Wilkins M.J."/>
            <person name="Karaoz U."/>
            <person name="Brodie E.L."/>
            <person name="Williams K.H."/>
            <person name="Hubbard S.S."/>
            <person name="Banfield J.F."/>
        </authorList>
    </citation>
    <scope>NUCLEOTIDE SEQUENCE [LARGE SCALE GENOMIC DNA]</scope>
</reference>
<sequence>MAFILKNRTFLLLLLVLAIASFFRLWQLNVIPPGLYPDVAINGNDALDSLKTAPPAGGFKLFYPENNGREGLMMWLIAFSFSIFGASVWSIKIVAAIIGIFTVLGLYLLTKELFNKNIALLASFFLAVSFWHTNFSRIGFRAILVPFVLVFGFYFLFKGFRTKSFLNFLVSGIFFGLGFYTYTTYRLIILLLPLILICWWYFKKDKKLLAGTAVFLLTAFLVALPIGIYFLYHPQDFISRATGVSIFSQPNIILAFGKSLVTHLGMFNIFGDANWRHNFSGDPMLPWALGIMFLTGIILSIKELVLSIRQKEHSKFMLHIFLLSWFFAMLLPGVLTYEGIPHALRVIGVIPVVFIFAGLGGGKVYQLLSQNIKKKKLFIFASFFFLFAVALSGFNQYFIKWAGNPNVQGAFTENLAEIGYYLNSLPETVQKYVIINEGGVPVPFPDGLPMPAQTPIFIERTKFGEPRATYLLPEDLNKIRKDENTIIIFIK</sequence>
<dbReference type="GO" id="GO:0005886">
    <property type="term" value="C:plasma membrane"/>
    <property type="evidence" value="ECO:0007669"/>
    <property type="project" value="UniProtKB-SubCell"/>
</dbReference>
<evidence type="ECO:0000259" key="9">
    <source>
        <dbReference type="Pfam" id="PF13231"/>
    </source>
</evidence>
<keyword evidence="2" id="KW-1003">Cell membrane</keyword>
<keyword evidence="3" id="KW-0328">Glycosyltransferase</keyword>
<feature type="transmembrane region" description="Helical" evidence="8">
    <location>
        <begin position="284"/>
        <end position="304"/>
    </location>
</feature>
<evidence type="ECO:0000256" key="2">
    <source>
        <dbReference type="ARBA" id="ARBA00022475"/>
    </source>
</evidence>
<feature type="transmembrane region" description="Helical" evidence="8">
    <location>
        <begin position="209"/>
        <end position="232"/>
    </location>
</feature>
<feature type="transmembrane region" description="Helical" evidence="8">
    <location>
        <begin position="186"/>
        <end position="202"/>
    </location>
</feature>
<name>A0A1G2EAL4_9BACT</name>
<evidence type="ECO:0000256" key="5">
    <source>
        <dbReference type="ARBA" id="ARBA00022692"/>
    </source>
</evidence>
<feature type="transmembrane region" description="Helical" evidence="8">
    <location>
        <begin position="138"/>
        <end position="157"/>
    </location>
</feature>
<evidence type="ECO:0000256" key="8">
    <source>
        <dbReference type="SAM" id="Phobius"/>
    </source>
</evidence>
<feature type="transmembrane region" description="Helical" evidence="8">
    <location>
        <begin position="73"/>
        <end position="106"/>
    </location>
</feature>
<keyword evidence="5 8" id="KW-0812">Transmembrane</keyword>
<dbReference type="AlphaFoldDB" id="A0A1G2EAL4"/>
<feature type="transmembrane region" description="Helical" evidence="8">
    <location>
        <begin position="164"/>
        <end position="180"/>
    </location>
</feature>
<dbReference type="Proteomes" id="UP000176406">
    <property type="component" value="Unassembled WGS sequence"/>
</dbReference>
<dbReference type="InterPro" id="IPR038731">
    <property type="entry name" value="RgtA/B/C-like"/>
</dbReference>
<comment type="caution">
    <text evidence="10">The sequence shown here is derived from an EMBL/GenBank/DDBJ whole genome shotgun (WGS) entry which is preliminary data.</text>
</comment>
<dbReference type="PANTHER" id="PTHR33908:SF3">
    <property type="entry name" value="UNDECAPRENYL PHOSPHATE-ALPHA-4-AMINO-4-DEOXY-L-ARABINOSE ARABINOSYL TRANSFERASE"/>
    <property type="match status" value="1"/>
</dbReference>
<dbReference type="GO" id="GO:0016763">
    <property type="term" value="F:pentosyltransferase activity"/>
    <property type="evidence" value="ECO:0007669"/>
    <property type="project" value="TreeGrafter"/>
</dbReference>
<accession>A0A1G2EAL4</accession>
<dbReference type="GO" id="GO:0009103">
    <property type="term" value="P:lipopolysaccharide biosynthetic process"/>
    <property type="evidence" value="ECO:0007669"/>
    <property type="project" value="UniProtKB-ARBA"/>
</dbReference>
<keyword evidence="4" id="KW-0808">Transferase</keyword>
<dbReference type="GO" id="GO:0010041">
    <property type="term" value="P:response to iron(III) ion"/>
    <property type="evidence" value="ECO:0007669"/>
    <property type="project" value="TreeGrafter"/>
</dbReference>
<evidence type="ECO:0000256" key="4">
    <source>
        <dbReference type="ARBA" id="ARBA00022679"/>
    </source>
</evidence>